<evidence type="ECO:0000313" key="2">
    <source>
        <dbReference type="WBParaSite" id="PTRK_0001330200.1"/>
    </source>
</evidence>
<sequence>MDRDDSTLTALSVKSNDEENVQSLVDTYTPYTYTDSTVQTASDGLKTAFNKFDLDSYLATATEEPSTGIQKSLLDSIMQTASADPDTGITKSMLDSIMQTASVEPDTGICKSKLDSVIQTATIEPDTGIIKSQLDSLMQTATSEPQTALSTSNLTDKSIHLDSYMQTATADPLTAISMNNISERSNYTYSKYSVSPATIDVTLNEGPKSAIDSYNTLTTQNEYSRYSPSPAEISVTLGSGPTSQVRSIVDTTGSNFEYSKYSATPDEISVEIGNSSEFKNNDSYITSSTQASQMSVTMNGEIIKSYEDRNNTETRVEIDEKDSPSIKEMFKYFERFSIFYDPSYEDVSDSDDDGQRLTCYSFNK</sequence>
<organism evidence="1 2">
    <name type="scientific">Parastrongyloides trichosuri</name>
    <name type="common">Possum-specific nematode worm</name>
    <dbReference type="NCBI Taxonomy" id="131310"/>
    <lineage>
        <taxon>Eukaryota</taxon>
        <taxon>Metazoa</taxon>
        <taxon>Ecdysozoa</taxon>
        <taxon>Nematoda</taxon>
        <taxon>Chromadorea</taxon>
        <taxon>Rhabditida</taxon>
        <taxon>Tylenchina</taxon>
        <taxon>Panagrolaimomorpha</taxon>
        <taxon>Strongyloidoidea</taxon>
        <taxon>Strongyloididae</taxon>
        <taxon>Parastrongyloides</taxon>
    </lineage>
</organism>
<dbReference type="AlphaFoldDB" id="A0A0N4ZX88"/>
<keyword evidence="1" id="KW-1185">Reference proteome</keyword>
<proteinExistence type="predicted"/>
<dbReference type="Proteomes" id="UP000038045">
    <property type="component" value="Unplaced"/>
</dbReference>
<accession>A0A0N4ZX88</accession>
<evidence type="ECO:0000313" key="1">
    <source>
        <dbReference type="Proteomes" id="UP000038045"/>
    </source>
</evidence>
<name>A0A0N4ZX88_PARTI</name>
<protein>
    <submittedName>
        <fullName evidence="2">Serine-rich adhesin for platelets-like</fullName>
    </submittedName>
</protein>
<reference evidence="2" key="1">
    <citation type="submission" date="2017-02" db="UniProtKB">
        <authorList>
            <consortium name="WormBaseParasite"/>
        </authorList>
    </citation>
    <scope>IDENTIFICATION</scope>
</reference>
<dbReference type="WBParaSite" id="PTRK_0001330200.1">
    <property type="protein sequence ID" value="PTRK_0001330200.1"/>
    <property type="gene ID" value="PTRK_0001330200"/>
</dbReference>